<gene>
    <name evidence="6" type="ORF">GCM10009765_31070</name>
</gene>
<dbReference type="NCBIfam" id="TIGR03621">
    <property type="entry name" value="F420_MSMEG_2516"/>
    <property type="match status" value="1"/>
</dbReference>
<feature type="domain" description="Luciferase-like" evidence="5">
    <location>
        <begin position="16"/>
        <end position="240"/>
    </location>
</feature>
<dbReference type="RefSeq" id="WP_163567743.1">
    <property type="nucleotide sequence ID" value="NZ_BAAANY010000009.1"/>
</dbReference>
<dbReference type="Pfam" id="PF00296">
    <property type="entry name" value="Bac_luciferase"/>
    <property type="match status" value="1"/>
</dbReference>
<sequence>MTQRAFRFGLNTREIDDRERFVERCRWAERSGFDTLHLPDHLQAPSPFPVMMAAADATERLRVGTLVLNIGFWNPALLAREVASVDRLSGGRLELGLGAGHMKSEFDQAGIEWEPVGKRTDRLRDTIIELDRLLTDLDHRPAVVQRPRPPLLLAGTGDGMLEVAAEHADIFGYGGLWQQKGQPPGTFRLATAAETDERIGFIRERAGDRFDQIELNVLVQAVEITDDRDAAVARLAADTLEGMPAEEILRTPMVLVGTVQQIVDQLHERRDRYGFSYISVHQHLAEKMAHVIDAVK</sequence>
<evidence type="ECO:0000256" key="4">
    <source>
        <dbReference type="ARBA" id="ARBA00023033"/>
    </source>
</evidence>
<accession>A0ABP4SZ69</accession>
<dbReference type="Gene3D" id="3.20.20.30">
    <property type="entry name" value="Luciferase-like domain"/>
    <property type="match status" value="1"/>
</dbReference>
<name>A0ABP4SZ69_9ACTN</name>
<keyword evidence="2" id="KW-0288">FMN</keyword>
<comment type="caution">
    <text evidence="6">The sequence shown here is derived from an EMBL/GenBank/DDBJ whole genome shotgun (WGS) entry which is preliminary data.</text>
</comment>
<dbReference type="SUPFAM" id="SSF51679">
    <property type="entry name" value="Bacterial luciferase-like"/>
    <property type="match status" value="1"/>
</dbReference>
<proteinExistence type="predicted"/>
<evidence type="ECO:0000256" key="3">
    <source>
        <dbReference type="ARBA" id="ARBA00023002"/>
    </source>
</evidence>
<dbReference type="EMBL" id="BAAANY010000009">
    <property type="protein sequence ID" value="GAA1679641.1"/>
    <property type="molecule type" value="Genomic_DNA"/>
</dbReference>
<evidence type="ECO:0000256" key="1">
    <source>
        <dbReference type="ARBA" id="ARBA00022630"/>
    </source>
</evidence>
<keyword evidence="4" id="KW-0503">Monooxygenase</keyword>
<keyword evidence="7" id="KW-1185">Reference proteome</keyword>
<dbReference type="InterPro" id="IPR019923">
    <property type="entry name" value="Lucif-like_OxRdtase_MSMEG_2516"/>
</dbReference>
<evidence type="ECO:0000313" key="7">
    <source>
        <dbReference type="Proteomes" id="UP001500618"/>
    </source>
</evidence>
<dbReference type="InterPro" id="IPR050172">
    <property type="entry name" value="SsuD_RutA_monooxygenase"/>
</dbReference>
<reference evidence="7" key="1">
    <citation type="journal article" date="2019" name="Int. J. Syst. Evol. Microbiol.">
        <title>The Global Catalogue of Microorganisms (GCM) 10K type strain sequencing project: providing services to taxonomists for standard genome sequencing and annotation.</title>
        <authorList>
            <consortium name="The Broad Institute Genomics Platform"/>
            <consortium name="The Broad Institute Genome Sequencing Center for Infectious Disease"/>
            <person name="Wu L."/>
            <person name="Ma J."/>
        </authorList>
    </citation>
    <scope>NUCLEOTIDE SEQUENCE [LARGE SCALE GENOMIC DNA]</scope>
    <source>
        <strain evidence="7">JCM 14718</strain>
    </source>
</reference>
<dbReference type="InterPro" id="IPR036661">
    <property type="entry name" value="Luciferase-like_sf"/>
</dbReference>
<keyword evidence="3" id="KW-0560">Oxidoreductase</keyword>
<evidence type="ECO:0000259" key="5">
    <source>
        <dbReference type="Pfam" id="PF00296"/>
    </source>
</evidence>
<organism evidence="6 7">
    <name type="scientific">Fodinicola feengrottensis</name>
    <dbReference type="NCBI Taxonomy" id="435914"/>
    <lineage>
        <taxon>Bacteria</taxon>
        <taxon>Bacillati</taxon>
        <taxon>Actinomycetota</taxon>
        <taxon>Actinomycetes</taxon>
        <taxon>Mycobacteriales</taxon>
        <taxon>Fodinicola</taxon>
    </lineage>
</organism>
<dbReference type="PANTHER" id="PTHR42847">
    <property type="entry name" value="ALKANESULFONATE MONOOXYGENASE"/>
    <property type="match status" value="1"/>
</dbReference>
<protein>
    <submittedName>
        <fullName evidence="6">TIGR03621 family F420-dependent LLM class oxidoreductase</fullName>
    </submittedName>
</protein>
<evidence type="ECO:0000313" key="6">
    <source>
        <dbReference type="EMBL" id="GAA1679641.1"/>
    </source>
</evidence>
<dbReference type="Proteomes" id="UP001500618">
    <property type="component" value="Unassembled WGS sequence"/>
</dbReference>
<evidence type="ECO:0000256" key="2">
    <source>
        <dbReference type="ARBA" id="ARBA00022643"/>
    </source>
</evidence>
<keyword evidence="1" id="KW-0285">Flavoprotein</keyword>
<dbReference type="PANTHER" id="PTHR42847:SF4">
    <property type="entry name" value="ALKANESULFONATE MONOOXYGENASE-RELATED"/>
    <property type="match status" value="1"/>
</dbReference>
<dbReference type="InterPro" id="IPR011251">
    <property type="entry name" value="Luciferase-like_dom"/>
</dbReference>